<dbReference type="EMBL" id="CAJVSB020000891">
    <property type="protein sequence ID" value="CAH2080419.1"/>
    <property type="molecule type" value="Genomic_DNA"/>
</dbReference>
<dbReference type="InterPro" id="IPR045021">
    <property type="entry name" value="PSI1/2/3"/>
</dbReference>
<sequence>MTVARCNSMPTGLRDTLYQSLPPSIKSSLRSRLRSFHAKEGLTVTEIKDEMEKTLHWLVPIAINTAKAHHGFGWVGEWANTGSEVNRRSTAPMEILQIETFHHADKDRTEAHILELVLWLNHLLRRVKVDKQNGEAKSATKSPIQKTLQEKSPSPMQLAISDPSLELSLVDQNMLQNVISMKRSRGISKSQDFDSMQDRSSKHDRLSRSTGNSPTSGTKEPFPVSSNAMIQFGFDREKTLDAIDGVDTRRR</sequence>
<dbReference type="InterPro" id="IPR007700">
    <property type="entry name" value="DUF668"/>
</dbReference>
<evidence type="ECO:0000313" key="4">
    <source>
        <dbReference type="Proteomes" id="UP000836841"/>
    </source>
</evidence>
<protein>
    <recommendedName>
        <fullName evidence="2">DUF668 domain-containing protein</fullName>
    </recommendedName>
</protein>
<evidence type="ECO:0000256" key="1">
    <source>
        <dbReference type="SAM" id="MobiDB-lite"/>
    </source>
</evidence>
<evidence type="ECO:0000313" key="3">
    <source>
        <dbReference type="EMBL" id="CAH2080419.1"/>
    </source>
</evidence>
<keyword evidence="4" id="KW-1185">Reference proteome</keyword>
<accession>A0AAU9TAN4</accession>
<feature type="region of interest" description="Disordered" evidence="1">
    <location>
        <begin position="182"/>
        <end position="233"/>
    </location>
</feature>
<dbReference type="Proteomes" id="UP000836841">
    <property type="component" value="Unassembled WGS sequence"/>
</dbReference>
<comment type="caution">
    <text evidence="3">The sequence shown here is derived from an EMBL/GenBank/DDBJ whole genome shotgun (WGS) entry which is preliminary data.</text>
</comment>
<proteinExistence type="predicted"/>
<dbReference type="PANTHER" id="PTHR31730">
    <property type="entry name" value="OS01G0873900 PROTEIN"/>
    <property type="match status" value="1"/>
</dbReference>
<dbReference type="PANTHER" id="PTHR31730:SF2">
    <property type="entry name" value="PROTEIN PSK SIMULATOR 3"/>
    <property type="match status" value="1"/>
</dbReference>
<feature type="compositionally biased region" description="Polar residues" evidence="1">
    <location>
        <begin position="208"/>
        <end position="229"/>
    </location>
</feature>
<organism evidence="3 4">
    <name type="scientific">Thlaspi arvense</name>
    <name type="common">Field penny-cress</name>
    <dbReference type="NCBI Taxonomy" id="13288"/>
    <lineage>
        <taxon>Eukaryota</taxon>
        <taxon>Viridiplantae</taxon>
        <taxon>Streptophyta</taxon>
        <taxon>Embryophyta</taxon>
        <taxon>Tracheophyta</taxon>
        <taxon>Spermatophyta</taxon>
        <taxon>Magnoliopsida</taxon>
        <taxon>eudicotyledons</taxon>
        <taxon>Gunneridae</taxon>
        <taxon>Pentapetalae</taxon>
        <taxon>rosids</taxon>
        <taxon>malvids</taxon>
        <taxon>Brassicales</taxon>
        <taxon>Brassicaceae</taxon>
        <taxon>Thlaspideae</taxon>
        <taxon>Thlaspi</taxon>
    </lineage>
</organism>
<feature type="compositionally biased region" description="Basic and acidic residues" evidence="1">
    <location>
        <begin position="196"/>
        <end position="207"/>
    </location>
</feature>
<feature type="region of interest" description="Disordered" evidence="1">
    <location>
        <begin position="132"/>
        <end position="158"/>
    </location>
</feature>
<dbReference type="GO" id="GO:0045927">
    <property type="term" value="P:positive regulation of growth"/>
    <property type="evidence" value="ECO:0007669"/>
    <property type="project" value="InterPro"/>
</dbReference>
<dbReference type="AlphaFoldDB" id="A0AAU9TAN4"/>
<feature type="domain" description="DUF668" evidence="2">
    <location>
        <begin position="3"/>
        <end position="67"/>
    </location>
</feature>
<reference evidence="3 4" key="1">
    <citation type="submission" date="2022-03" db="EMBL/GenBank/DDBJ databases">
        <authorList>
            <person name="Nunn A."/>
            <person name="Chopra R."/>
            <person name="Nunn A."/>
            <person name="Contreras Garrido A."/>
        </authorList>
    </citation>
    <scope>NUCLEOTIDE SEQUENCE [LARGE SCALE GENOMIC DNA]</scope>
</reference>
<feature type="compositionally biased region" description="Polar residues" evidence="1">
    <location>
        <begin position="139"/>
        <end position="155"/>
    </location>
</feature>
<gene>
    <name evidence="3" type="ORF">TAV2_LOCUS26126</name>
</gene>
<name>A0AAU9TAN4_THLAR</name>
<evidence type="ECO:0000259" key="2">
    <source>
        <dbReference type="Pfam" id="PF05003"/>
    </source>
</evidence>
<dbReference type="Pfam" id="PF05003">
    <property type="entry name" value="DUF668"/>
    <property type="match status" value="1"/>
</dbReference>